<evidence type="ECO:0000313" key="3">
    <source>
        <dbReference type="Proteomes" id="UP001141434"/>
    </source>
</evidence>
<accession>A0A9W9ELE7</accession>
<feature type="signal peptide" evidence="1">
    <location>
        <begin position="1"/>
        <end position="18"/>
    </location>
</feature>
<dbReference type="PANTHER" id="PTHR35567:SF1">
    <property type="entry name" value="CONSERVED FUNGAL PROTEIN (AFU_ORTHOLOGUE AFUA_1G14230)"/>
    <property type="match status" value="1"/>
</dbReference>
<reference evidence="2" key="1">
    <citation type="submission" date="2022-11" db="EMBL/GenBank/DDBJ databases">
        <authorList>
            <person name="Petersen C."/>
        </authorList>
    </citation>
    <scope>NUCLEOTIDE SEQUENCE</scope>
    <source>
        <strain evidence="2">IBT 34128</strain>
    </source>
</reference>
<keyword evidence="3" id="KW-1185">Reference proteome</keyword>
<dbReference type="Proteomes" id="UP001141434">
    <property type="component" value="Unassembled WGS sequence"/>
</dbReference>
<reference evidence="2" key="2">
    <citation type="journal article" date="2023" name="IMA Fungus">
        <title>Comparative genomic study of the Penicillium genus elucidates a diverse pangenome and 15 lateral gene transfer events.</title>
        <authorList>
            <person name="Petersen C."/>
            <person name="Sorensen T."/>
            <person name="Nielsen M.R."/>
            <person name="Sondergaard T.E."/>
            <person name="Sorensen J.L."/>
            <person name="Fitzpatrick D.A."/>
            <person name="Frisvad J.C."/>
            <person name="Nielsen K.L."/>
        </authorList>
    </citation>
    <scope>NUCLEOTIDE SEQUENCE</scope>
    <source>
        <strain evidence="2">IBT 34128</strain>
    </source>
</reference>
<dbReference type="PANTHER" id="PTHR35567">
    <property type="entry name" value="MALATE DEHYDROGENASE (AFU_ORTHOLOGUE AFUA_2G13800)"/>
    <property type="match status" value="1"/>
</dbReference>
<dbReference type="RefSeq" id="XP_056507359.1">
    <property type="nucleotide sequence ID" value="XM_056659066.1"/>
</dbReference>
<evidence type="ECO:0000256" key="1">
    <source>
        <dbReference type="SAM" id="SignalP"/>
    </source>
</evidence>
<gene>
    <name evidence="2" type="ORF">NUU61_008541</name>
</gene>
<dbReference type="EMBL" id="JAPMSZ010000011">
    <property type="protein sequence ID" value="KAJ5083962.1"/>
    <property type="molecule type" value="Genomic_DNA"/>
</dbReference>
<evidence type="ECO:0008006" key="4">
    <source>
        <dbReference type="Google" id="ProtNLM"/>
    </source>
</evidence>
<evidence type="ECO:0000313" key="2">
    <source>
        <dbReference type="EMBL" id="KAJ5083962.1"/>
    </source>
</evidence>
<comment type="caution">
    <text evidence="2">The sequence shown here is derived from an EMBL/GenBank/DDBJ whole genome shotgun (WGS) entry which is preliminary data.</text>
</comment>
<keyword evidence="1" id="KW-0732">Signal</keyword>
<dbReference type="Pfam" id="PF11937">
    <property type="entry name" value="DUF3455"/>
    <property type="match status" value="1"/>
</dbReference>
<proteinExistence type="predicted"/>
<protein>
    <recommendedName>
        <fullName evidence="4">Malate dehydrogenase</fullName>
    </recommendedName>
</protein>
<organism evidence="2 3">
    <name type="scientific">Penicillium alfredii</name>
    <dbReference type="NCBI Taxonomy" id="1506179"/>
    <lineage>
        <taxon>Eukaryota</taxon>
        <taxon>Fungi</taxon>
        <taxon>Dikarya</taxon>
        <taxon>Ascomycota</taxon>
        <taxon>Pezizomycotina</taxon>
        <taxon>Eurotiomycetes</taxon>
        <taxon>Eurotiomycetidae</taxon>
        <taxon>Eurotiales</taxon>
        <taxon>Aspergillaceae</taxon>
        <taxon>Penicillium</taxon>
    </lineage>
</organism>
<dbReference type="AlphaFoldDB" id="A0A9W9ELE7"/>
<dbReference type="InterPro" id="IPR021851">
    <property type="entry name" value="DUF3455"/>
</dbReference>
<dbReference type="GeneID" id="81398235"/>
<name>A0A9W9ELE7_9EURO</name>
<feature type="chain" id="PRO_5040817815" description="Malate dehydrogenase" evidence="1">
    <location>
        <begin position="19"/>
        <end position="249"/>
    </location>
</feature>
<sequence>MNLHSSLLLFLAAAVAQGRILASPLSLAVSFSSIGSELDHISLGSCSLADATLPLNDTKTKLPVPATHLSLKYVALGRGTQNYSCATSKASTTPEATGAAATLFDASCLASTSLTLLHEFVPVVGHAPLGSLALLATTLGQTTNTTDLIIGEHYFNAAGDPFFDLRLGGSDAWLVAKKNASAVAPKRPAKALANDTSSDVPWLKLGFKSGHSLKEVYRVVTHGGSAPSTCAGQNVTIHVDYAAEYWFYG</sequence>
<dbReference type="OrthoDB" id="1859733at2759"/>